<sequence length="482" mass="53424">MAPIDPAAAKAEKKLKKEKKRAREEDASADTERKHKKSKSIAAETPAPEVTNGEVKAEKKKKKSKKEKHTQDAVAQPESETAVVEETKPDKKHKKKKHQEADDAVAPAADADTPVVADGEKKKKHKKKHKGTDTTDATDKAETKKHKKSKKDHQPEPVAEVQTESEEPEQDVQAADPDAMDVDVASPVKESKTKSAIHQPPDIPANPQFPFFTQTVSLYEPLYPIGWAQPVTNCQYQHLRHLQNKYVPSLRGVLLDYRNVAFGEKPGRNGAALDDETPTTVMAKDEAAVGFGWITADVDIFVPSRGAWMEGSVNLQTEGHIGVVCFGKFNASIEARRLPPDWKWVPNESPEAQGFEETASVITADDHGVVRQIHSTGFWADGNGEKIKGKTRFRIRNFDVGTSGETSYLSLEGTMLDKKGEKAVVAEEAETAKMRKGKKGGQRRQRKRLPEFSMTRFAVGEEEQPQENEAEKREVLAVSEDD</sequence>
<dbReference type="InterPro" id="IPR036898">
    <property type="entry name" value="RNA_pol_Rpb7-like_N_sf"/>
</dbReference>
<evidence type="ECO:0000259" key="4">
    <source>
        <dbReference type="Pfam" id="PF17875"/>
    </source>
</evidence>
<gene>
    <name evidence="5" type="ORF">FZEAL_3709</name>
</gene>
<evidence type="ECO:0000256" key="1">
    <source>
        <dbReference type="ARBA" id="ARBA00022478"/>
    </source>
</evidence>
<keyword evidence="6" id="KW-1185">Reference proteome</keyword>
<dbReference type="Gene3D" id="2.40.50.1060">
    <property type="match status" value="1"/>
</dbReference>
<name>A0A8H4XMN0_9HYPO</name>
<dbReference type="Pfam" id="PF17875">
    <property type="entry name" value="RPA43_OB"/>
    <property type="match status" value="1"/>
</dbReference>
<evidence type="ECO:0000256" key="3">
    <source>
        <dbReference type="SAM" id="MobiDB-lite"/>
    </source>
</evidence>
<feature type="compositionally biased region" description="Basic residues" evidence="3">
    <location>
        <begin position="58"/>
        <end position="68"/>
    </location>
</feature>
<dbReference type="AlphaFoldDB" id="A0A8H4XMN0"/>
<dbReference type="CDD" id="cd04328">
    <property type="entry name" value="RNAP_I_Rpa43_N"/>
    <property type="match status" value="1"/>
</dbReference>
<evidence type="ECO:0000313" key="5">
    <source>
        <dbReference type="EMBL" id="KAF4980230.1"/>
    </source>
</evidence>
<feature type="region of interest" description="Disordered" evidence="3">
    <location>
        <begin position="1"/>
        <end position="179"/>
    </location>
</feature>
<accession>A0A8H4XMN0</accession>
<dbReference type="EMBL" id="JABEYC010000247">
    <property type="protein sequence ID" value="KAF4980230.1"/>
    <property type="molecule type" value="Genomic_DNA"/>
</dbReference>
<keyword evidence="2" id="KW-0804">Transcription</keyword>
<proteinExistence type="predicted"/>
<dbReference type="GO" id="GO:0000428">
    <property type="term" value="C:DNA-directed RNA polymerase complex"/>
    <property type="evidence" value="ECO:0007669"/>
    <property type="project" value="UniProtKB-KW"/>
</dbReference>
<protein>
    <recommendedName>
        <fullName evidence="4">RPA43 OB domain-containing protein</fullName>
    </recommendedName>
</protein>
<evidence type="ECO:0000256" key="2">
    <source>
        <dbReference type="ARBA" id="ARBA00023163"/>
    </source>
</evidence>
<feature type="compositionally biased region" description="Basic and acidic residues" evidence="3">
    <location>
        <begin position="131"/>
        <end position="142"/>
    </location>
</feature>
<reference evidence="5" key="1">
    <citation type="journal article" date="2020" name="BMC Genomics">
        <title>Correction to: Identification and distribution of gene clusters required for synthesis of sphingolipid metabolism inhibitors in diverse species of the filamentous fungus Fusarium.</title>
        <authorList>
            <person name="Kim H.S."/>
            <person name="Lohmar J.M."/>
            <person name="Busman M."/>
            <person name="Brown D.W."/>
            <person name="Naumann T.A."/>
            <person name="Divon H.H."/>
            <person name="Lysoe E."/>
            <person name="Uhlig S."/>
            <person name="Proctor R.H."/>
        </authorList>
    </citation>
    <scope>NUCLEOTIDE SEQUENCE</scope>
    <source>
        <strain evidence="5">NRRL 22465</strain>
    </source>
</reference>
<reference evidence="5" key="2">
    <citation type="submission" date="2020-05" db="EMBL/GenBank/DDBJ databases">
        <authorList>
            <person name="Kim H.-S."/>
            <person name="Proctor R.H."/>
            <person name="Brown D.W."/>
        </authorList>
    </citation>
    <scope>NUCLEOTIDE SEQUENCE</scope>
    <source>
        <strain evidence="5">NRRL 22465</strain>
    </source>
</reference>
<keyword evidence="1" id="KW-0240">DNA-directed RNA polymerase</keyword>
<feature type="compositionally biased region" description="Basic residues" evidence="3">
    <location>
        <begin position="434"/>
        <end position="447"/>
    </location>
</feature>
<feature type="compositionally biased region" description="Low complexity" evidence="3">
    <location>
        <begin position="104"/>
        <end position="117"/>
    </location>
</feature>
<organism evidence="5 6">
    <name type="scientific">Fusarium zealandicum</name>
    <dbReference type="NCBI Taxonomy" id="1053134"/>
    <lineage>
        <taxon>Eukaryota</taxon>
        <taxon>Fungi</taxon>
        <taxon>Dikarya</taxon>
        <taxon>Ascomycota</taxon>
        <taxon>Pezizomycotina</taxon>
        <taxon>Sordariomycetes</taxon>
        <taxon>Hypocreomycetidae</taxon>
        <taxon>Hypocreales</taxon>
        <taxon>Nectriaceae</taxon>
        <taxon>Fusarium</taxon>
        <taxon>Fusarium staphyleae species complex</taxon>
    </lineage>
</organism>
<feature type="region of interest" description="Disordered" evidence="3">
    <location>
        <begin position="429"/>
        <end position="482"/>
    </location>
</feature>
<evidence type="ECO:0000313" key="6">
    <source>
        <dbReference type="Proteomes" id="UP000635477"/>
    </source>
</evidence>
<dbReference type="Proteomes" id="UP000635477">
    <property type="component" value="Unassembled WGS sequence"/>
</dbReference>
<feature type="compositionally biased region" description="Basic and acidic residues" evidence="3">
    <location>
        <begin position="21"/>
        <end position="33"/>
    </location>
</feature>
<dbReference type="InterPro" id="IPR041901">
    <property type="entry name" value="RNAP_I_Rpa43_N"/>
</dbReference>
<dbReference type="OrthoDB" id="10250504at2759"/>
<feature type="domain" description="RPA43 OB" evidence="4">
    <location>
        <begin position="303"/>
        <end position="416"/>
    </location>
</feature>
<dbReference type="InterPro" id="IPR041178">
    <property type="entry name" value="RPA43_OB"/>
</dbReference>
<dbReference type="Gene3D" id="3.30.1490.120">
    <property type="entry name" value="RNA polymerase Rpb7-like, N-terminal domain"/>
    <property type="match status" value="1"/>
</dbReference>
<comment type="caution">
    <text evidence="5">The sequence shown here is derived from an EMBL/GenBank/DDBJ whole genome shotgun (WGS) entry which is preliminary data.</text>
</comment>